<evidence type="ECO:0008006" key="3">
    <source>
        <dbReference type="Google" id="ProtNLM"/>
    </source>
</evidence>
<dbReference type="EMBL" id="JBHTOC010000003">
    <property type="protein sequence ID" value="MFD1429155.1"/>
    <property type="molecule type" value="Genomic_DNA"/>
</dbReference>
<evidence type="ECO:0000313" key="1">
    <source>
        <dbReference type="EMBL" id="MFD1429155.1"/>
    </source>
</evidence>
<sequence>MIFINAPLEQDKMIETLESYNENGVTFKLEKKAGMKLTFSTNMEDLDAAAKLAKSTIKAQRWASVLYFQVGVEK</sequence>
<organism evidence="1 2">
    <name type="scientific">Lacticaseibacillus mingshuiensis</name>
    <dbReference type="NCBI Taxonomy" id="2799574"/>
    <lineage>
        <taxon>Bacteria</taxon>
        <taxon>Bacillati</taxon>
        <taxon>Bacillota</taxon>
        <taxon>Bacilli</taxon>
        <taxon>Lactobacillales</taxon>
        <taxon>Lactobacillaceae</taxon>
        <taxon>Lacticaseibacillus</taxon>
    </lineage>
</organism>
<gene>
    <name evidence="1" type="ORF">ACFQ4P_02680</name>
</gene>
<accession>A0ABW4CHU2</accession>
<dbReference type="Proteomes" id="UP001597196">
    <property type="component" value="Unassembled WGS sequence"/>
</dbReference>
<keyword evidence="2" id="KW-1185">Reference proteome</keyword>
<reference evidence="2" key="1">
    <citation type="journal article" date="2019" name="Int. J. Syst. Evol. Microbiol.">
        <title>The Global Catalogue of Microorganisms (GCM) 10K type strain sequencing project: providing services to taxonomists for standard genome sequencing and annotation.</title>
        <authorList>
            <consortium name="The Broad Institute Genomics Platform"/>
            <consortium name="The Broad Institute Genome Sequencing Center for Infectious Disease"/>
            <person name="Wu L."/>
            <person name="Ma J."/>
        </authorList>
    </citation>
    <scope>NUCLEOTIDE SEQUENCE [LARGE SCALE GENOMIC DNA]</scope>
    <source>
        <strain evidence="2">CCM 8980</strain>
    </source>
</reference>
<name>A0ABW4CHU2_9LACO</name>
<proteinExistence type="predicted"/>
<dbReference type="RefSeq" id="WP_125696127.1">
    <property type="nucleotide sequence ID" value="NZ_BOLQ01000002.1"/>
</dbReference>
<protein>
    <recommendedName>
        <fullName evidence="3">HMA domain-containing protein</fullName>
    </recommendedName>
</protein>
<comment type="caution">
    <text evidence="1">The sequence shown here is derived from an EMBL/GenBank/DDBJ whole genome shotgun (WGS) entry which is preliminary data.</text>
</comment>
<evidence type="ECO:0000313" key="2">
    <source>
        <dbReference type="Proteomes" id="UP001597196"/>
    </source>
</evidence>